<proteinExistence type="predicted"/>
<evidence type="ECO:0000256" key="1">
    <source>
        <dbReference type="SAM" id="MobiDB-lite"/>
    </source>
</evidence>
<evidence type="ECO:0000313" key="2">
    <source>
        <dbReference type="EMBL" id="SHN83104.1"/>
    </source>
</evidence>
<dbReference type="Proteomes" id="UP000184428">
    <property type="component" value="Unassembled WGS sequence"/>
</dbReference>
<gene>
    <name evidence="2" type="ORF">SAMN05660350_03372</name>
</gene>
<feature type="region of interest" description="Disordered" evidence="1">
    <location>
        <begin position="32"/>
        <end position="68"/>
    </location>
</feature>
<dbReference type="RefSeq" id="WP_072919841.1">
    <property type="nucleotide sequence ID" value="NZ_FRDM01000020.1"/>
</dbReference>
<feature type="compositionally biased region" description="Low complexity" evidence="1">
    <location>
        <begin position="40"/>
        <end position="52"/>
    </location>
</feature>
<evidence type="ECO:0000313" key="3">
    <source>
        <dbReference type="Proteomes" id="UP000184428"/>
    </source>
</evidence>
<dbReference type="AlphaFoldDB" id="A0A1M7UJI3"/>
<reference evidence="2 3" key="1">
    <citation type="submission" date="2016-12" db="EMBL/GenBank/DDBJ databases">
        <authorList>
            <person name="Song W.-J."/>
            <person name="Kurnit D.M."/>
        </authorList>
    </citation>
    <scope>NUCLEOTIDE SEQUENCE [LARGE SCALE GENOMIC DNA]</scope>
    <source>
        <strain evidence="2 3">DSM 43162</strain>
    </source>
</reference>
<organism evidence="2 3">
    <name type="scientific">Geodermatophilus obscurus</name>
    <dbReference type="NCBI Taxonomy" id="1861"/>
    <lineage>
        <taxon>Bacteria</taxon>
        <taxon>Bacillati</taxon>
        <taxon>Actinomycetota</taxon>
        <taxon>Actinomycetes</taxon>
        <taxon>Geodermatophilales</taxon>
        <taxon>Geodermatophilaceae</taxon>
        <taxon>Geodermatophilus</taxon>
    </lineage>
</organism>
<name>A0A1M7UJI3_9ACTN</name>
<dbReference type="OrthoDB" id="5185638at2"/>
<sequence>MIVSPAMAVLGFVALTGLVIALGRSSTARYERERAREAQRSAQSAVAPAPSVEQGRPDREAGPHPAGWGTSAWWLVDEPGDEPGPVVLAGPFPDRIEAAWAAATGDLPASAQVVYGARRADGVLVRRQSPLERAWLAELGDQLDRLADDWDELLSDADALTTLLVEVSAALVEAGLTLHDAAGDSPAGGVCLTPDPARHGILVTWRQHDRMSLERVRGAAVEAAVERTMNAAIADVLTELGFPVTPVGASGCHLVAADQQSASAA</sequence>
<protein>
    <submittedName>
        <fullName evidence="2">Uncharacterized protein</fullName>
    </submittedName>
</protein>
<accession>A0A1M7UJI3</accession>
<dbReference type="EMBL" id="FRDM01000020">
    <property type="protein sequence ID" value="SHN83104.1"/>
    <property type="molecule type" value="Genomic_DNA"/>
</dbReference>